<feature type="domain" description="Methyltransferase FkbM" evidence="2">
    <location>
        <begin position="114"/>
        <end position="277"/>
    </location>
</feature>
<dbReference type="PANTHER" id="PTHR34203:SF15">
    <property type="entry name" value="SLL1173 PROTEIN"/>
    <property type="match status" value="1"/>
</dbReference>
<dbReference type="EMBL" id="FTPD01000045">
    <property type="protein sequence ID" value="SIT57929.1"/>
    <property type="molecule type" value="Genomic_DNA"/>
</dbReference>
<name>A0A1R3VDH4_9HYPH</name>
<evidence type="ECO:0000313" key="3">
    <source>
        <dbReference type="EMBL" id="SIT57929.1"/>
    </source>
</evidence>
<dbReference type="Pfam" id="PF05050">
    <property type="entry name" value="Methyltransf_21"/>
    <property type="match status" value="1"/>
</dbReference>
<dbReference type="PANTHER" id="PTHR34203">
    <property type="entry name" value="METHYLTRANSFERASE, FKBM FAMILY PROTEIN"/>
    <property type="match status" value="1"/>
</dbReference>
<feature type="region of interest" description="Disordered" evidence="1">
    <location>
        <begin position="1"/>
        <end position="23"/>
    </location>
</feature>
<dbReference type="SUPFAM" id="SSF53335">
    <property type="entry name" value="S-adenosyl-L-methionine-dependent methyltransferases"/>
    <property type="match status" value="1"/>
</dbReference>
<evidence type="ECO:0000313" key="4">
    <source>
        <dbReference type="Proteomes" id="UP000188388"/>
    </source>
</evidence>
<evidence type="ECO:0000256" key="1">
    <source>
        <dbReference type="SAM" id="MobiDB-lite"/>
    </source>
</evidence>
<dbReference type="NCBIfam" id="TIGR01444">
    <property type="entry name" value="fkbM_fam"/>
    <property type="match status" value="1"/>
</dbReference>
<organism evidence="3 4">
    <name type="scientific">Mesorhizobium prunaredense</name>
    <dbReference type="NCBI Taxonomy" id="1631249"/>
    <lineage>
        <taxon>Bacteria</taxon>
        <taxon>Pseudomonadati</taxon>
        <taxon>Pseudomonadota</taxon>
        <taxon>Alphaproteobacteria</taxon>
        <taxon>Hyphomicrobiales</taxon>
        <taxon>Phyllobacteriaceae</taxon>
        <taxon>Mesorhizobium</taxon>
    </lineage>
</organism>
<keyword evidence="4" id="KW-1185">Reference proteome</keyword>
<evidence type="ECO:0000259" key="2">
    <source>
        <dbReference type="Pfam" id="PF05050"/>
    </source>
</evidence>
<dbReference type="AlphaFoldDB" id="A0A1R3VDH4"/>
<reference evidence="4" key="1">
    <citation type="submission" date="2017-01" db="EMBL/GenBank/DDBJ databases">
        <authorList>
            <person name="Brunel B."/>
        </authorList>
    </citation>
    <scope>NUCLEOTIDE SEQUENCE [LARGE SCALE GENOMIC DNA]</scope>
</reference>
<protein>
    <recommendedName>
        <fullName evidence="2">Methyltransferase FkbM domain-containing protein</fullName>
    </recommendedName>
</protein>
<dbReference type="Gene3D" id="3.40.50.150">
    <property type="entry name" value="Vaccinia Virus protein VP39"/>
    <property type="match status" value="1"/>
</dbReference>
<dbReference type="InterPro" id="IPR052514">
    <property type="entry name" value="SAM-dependent_MTase"/>
</dbReference>
<gene>
    <name evidence="3" type="ORF">BQ8794_50031</name>
</gene>
<dbReference type="STRING" id="1631249.BQ8794_50031"/>
<accession>A0A1R3VDH4</accession>
<proteinExistence type="predicted"/>
<dbReference type="InterPro" id="IPR006342">
    <property type="entry name" value="FkbM_mtfrase"/>
</dbReference>
<dbReference type="InterPro" id="IPR029063">
    <property type="entry name" value="SAM-dependent_MTases_sf"/>
</dbReference>
<sequence>MRYGCHNRSSDQPEEVGAGQPLSGSIPGAQSVTFAASGTAGPRREALQNGEERVRLTAKVLGVFGDARVIAKGEAAGLKLMARGADPNFVRGTYEPPIQQAIAANLAPGDVFFDIGANIGFFSLIAARRVGPRGQVYAFEPVPRNAEAAAESARLSGFDTVRVFAEAAGATTGRGQLLLADHIGGAALASSGAPPDMSGRLEVSIVAIDDAIGQRGLRPPSLVKIDVEGAEIDVLGGMTETLRRHRPKVIYEVDDATREGLDRKARKIAELLTAAGYALKPLPASYENWEWQVGHVFAQPMSAYELS</sequence>
<dbReference type="Proteomes" id="UP000188388">
    <property type="component" value="Unassembled WGS sequence"/>
</dbReference>